<keyword evidence="5 8" id="KW-0418">Kinase</keyword>
<dbReference type="SUPFAM" id="SSF55874">
    <property type="entry name" value="ATPase domain of HSP90 chaperone/DNA topoisomerase II/histidine kinase"/>
    <property type="match status" value="1"/>
</dbReference>
<keyword evidence="9" id="KW-1185">Reference proteome</keyword>
<dbReference type="InterPro" id="IPR036890">
    <property type="entry name" value="HATPase_C_sf"/>
</dbReference>
<evidence type="ECO:0000256" key="6">
    <source>
        <dbReference type="SAM" id="Phobius"/>
    </source>
</evidence>
<sequence length="397" mass="43255">MKARSLSRLLGLQWAGFVLVLLLGFGLVAATALYVLEDSFIDQRLLDAEAALARGVAPSPPVQRLRTEDLPAALQPGLESLPPRALREYRLEDGRYLHLRSLPAEAGEARFLVIDAGDELRVGEKLRRIAPSVLVLLGLILMLAAWLARRFVRRIERGLSGLLDAIEGEGDVAALRRLATEQPVQEFRRFGLALADSLQQRLEAVERERETLRFLAHELRTPLQGARLALASLTDTGSAPGSYLRLQRSLQRLDRASAAVLWLGEQTPVTEPVEIGSAARALCDELAPLAGQRGQSLHCEVAAPLHWSLPLAAVEAVLGNLLLNAIQHGAPGQVSVQLGRNSLRVENSWDEGNDRPGFGLGLELSKRLLSRIGWTLDCDAEGTRFRVHAAPVASSVD</sequence>
<gene>
    <name evidence="8" type="ORF">M0G41_10855</name>
</gene>
<dbReference type="CDD" id="cd00082">
    <property type="entry name" value="HisKA"/>
    <property type="match status" value="1"/>
</dbReference>
<dbReference type="InterPro" id="IPR050428">
    <property type="entry name" value="TCS_sensor_his_kinase"/>
</dbReference>
<reference evidence="8" key="1">
    <citation type="submission" date="2022-04" db="EMBL/GenBank/DDBJ databases">
        <title>Lysobacter sp. CAU 1642 isolated from sea sand.</title>
        <authorList>
            <person name="Kim W."/>
        </authorList>
    </citation>
    <scope>NUCLEOTIDE SEQUENCE</scope>
    <source>
        <strain evidence="8">CAU 1642</strain>
    </source>
</reference>
<dbReference type="PANTHER" id="PTHR45436">
    <property type="entry name" value="SENSOR HISTIDINE KINASE YKOH"/>
    <property type="match status" value="1"/>
</dbReference>
<evidence type="ECO:0000256" key="1">
    <source>
        <dbReference type="ARBA" id="ARBA00000085"/>
    </source>
</evidence>
<evidence type="ECO:0000256" key="5">
    <source>
        <dbReference type="ARBA" id="ARBA00022777"/>
    </source>
</evidence>
<protein>
    <recommendedName>
        <fullName evidence="2">histidine kinase</fullName>
        <ecNumber evidence="2">2.7.13.3</ecNumber>
    </recommendedName>
</protein>
<keyword evidence="6" id="KW-0472">Membrane</keyword>
<feature type="transmembrane region" description="Helical" evidence="6">
    <location>
        <begin position="129"/>
        <end position="148"/>
    </location>
</feature>
<keyword evidence="3" id="KW-0597">Phosphoprotein</keyword>
<proteinExistence type="predicted"/>
<dbReference type="SUPFAM" id="SSF47384">
    <property type="entry name" value="Homodimeric domain of signal transducing histidine kinase"/>
    <property type="match status" value="1"/>
</dbReference>
<dbReference type="Gene3D" id="1.10.287.130">
    <property type="match status" value="1"/>
</dbReference>
<dbReference type="SMART" id="SM00387">
    <property type="entry name" value="HATPase_c"/>
    <property type="match status" value="1"/>
</dbReference>
<dbReference type="InterPro" id="IPR003661">
    <property type="entry name" value="HisK_dim/P_dom"/>
</dbReference>
<keyword evidence="6" id="KW-0812">Transmembrane</keyword>
<evidence type="ECO:0000259" key="7">
    <source>
        <dbReference type="SMART" id="SM00387"/>
    </source>
</evidence>
<dbReference type="InterPro" id="IPR036097">
    <property type="entry name" value="HisK_dim/P_sf"/>
</dbReference>
<dbReference type="PANTHER" id="PTHR45436:SF5">
    <property type="entry name" value="SENSOR HISTIDINE KINASE TRCS"/>
    <property type="match status" value="1"/>
</dbReference>
<name>A0ABT0GHZ7_9GAMM</name>
<dbReference type="Proteomes" id="UP001431449">
    <property type="component" value="Unassembled WGS sequence"/>
</dbReference>
<evidence type="ECO:0000256" key="3">
    <source>
        <dbReference type="ARBA" id="ARBA00022553"/>
    </source>
</evidence>
<feature type="transmembrane region" description="Helical" evidence="6">
    <location>
        <begin position="12"/>
        <end position="36"/>
    </location>
</feature>
<dbReference type="Gene3D" id="3.30.565.10">
    <property type="entry name" value="Histidine kinase-like ATPase, C-terminal domain"/>
    <property type="match status" value="1"/>
</dbReference>
<organism evidence="8 9">
    <name type="scientific">Pseudomarimonas salicorniae</name>
    <dbReference type="NCBI Taxonomy" id="2933270"/>
    <lineage>
        <taxon>Bacteria</taxon>
        <taxon>Pseudomonadati</taxon>
        <taxon>Pseudomonadota</taxon>
        <taxon>Gammaproteobacteria</taxon>
        <taxon>Lysobacterales</taxon>
        <taxon>Lysobacteraceae</taxon>
        <taxon>Pseudomarimonas</taxon>
    </lineage>
</organism>
<evidence type="ECO:0000313" key="8">
    <source>
        <dbReference type="EMBL" id="MCK7594169.1"/>
    </source>
</evidence>
<dbReference type="EMBL" id="JALNMH010000008">
    <property type="protein sequence ID" value="MCK7594169.1"/>
    <property type="molecule type" value="Genomic_DNA"/>
</dbReference>
<dbReference type="EC" id="2.7.13.3" evidence="2"/>
<dbReference type="GO" id="GO:0016301">
    <property type="term" value="F:kinase activity"/>
    <property type="evidence" value="ECO:0007669"/>
    <property type="project" value="UniProtKB-KW"/>
</dbReference>
<evidence type="ECO:0000256" key="4">
    <source>
        <dbReference type="ARBA" id="ARBA00022679"/>
    </source>
</evidence>
<dbReference type="InterPro" id="IPR003594">
    <property type="entry name" value="HATPase_dom"/>
</dbReference>
<evidence type="ECO:0000313" key="9">
    <source>
        <dbReference type="Proteomes" id="UP001431449"/>
    </source>
</evidence>
<keyword evidence="4" id="KW-0808">Transferase</keyword>
<accession>A0ABT0GHZ7</accession>
<comment type="caution">
    <text evidence="8">The sequence shown here is derived from an EMBL/GenBank/DDBJ whole genome shotgun (WGS) entry which is preliminary data.</text>
</comment>
<feature type="domain" description="Histidine kinase/HSP90-like ATPase" evidence="7">
    <location>
        <begin position="309"/>
        <end position="393"/>
    </location>
</feature>
<dbReference type="RefSeq" id="WP_248209216.1">
    <property type="nucleotide sequence ID" value="NZ_JALNMH010000008.1"/>
</dbReference>
<comment type="catalytic activity">
    <reaction evidence="1">
        <text>ATP + protein L-histidine = ADP + protein N-phospho-L-histidine.</text>
        <dbReference type="EC" id="2.7.13.3"/>
    </reaction>
</comment>
<evidence type="ECO:0000256" key="2">
    <source>
        <dbReference type="ARBA" id="ARBA00012438"/>
    </source>
</evidence>
<keyword evidence="6" id="KW-1133">Transmembrane helix</keyword>